<dbReference type="PROSITE" id="PS51257">
    <property type="entry name" value="PROKAR_LIPOPROTEIN"/>
    <property type="match status" value="1"/>
</dbReference>
<dbReference type="RefSeq" id="WP_345166320.1">
    <property type="nucleotide sequence ID" value="NZ_BAABJK010000004.1"/>
</dbReference>
<name>A0ABP9HB63_9FLAO</name>
<dbReference type="Proteomes" id="UP001501692">
    <property type="component" value="Unassembled WGS sequence"/>
</dbReference>
<keyword evidence="2" id="KW-1185">Reference proteome</keyword>
<organism evidence="1 2">
    <name type="scientific">Algibacter aquimarinus</name>
    <dbReference type="NCBI Taxonomy" id="1136748"/>
    <lineage>
        <taxon>Bacteria</taxon>
        <taxon>Pseudomonadati</taxon>
        <taxon>Bacteroidota</taxon>
        <taxon>Flavobacteriia</taxon>
        <taxon>Flavobacteriales</taxon>
        <taxon>Flavobacteriaceae</taxon>
        <taxon>Algibacter</taxon>
    </lineage>
</organism>
<reference evidence="2" key="1">
    <citation type="journal article" date="2019" name="Int. J. Syst. Evol. Microbiol.">
        <title>The Global Catalogue of Microorganisms (GCM) 10K type strain sequencing project: providing services to taxonomists for standard genome sequencing and annotation.</title>
        <authorList>
            <consortium name="The Broad Institute Genomics Platform"/>
            <consortium name="The Broad Institute Genome Sequencing Center for Infectious Disease"/>
            <person name="Wu L."/>
            <person name="Ma J."/>
        </authorList>
    </citation>
    <scope>NUCLEOTIDE SEQUENCE [LARGE SCALE GENOMIC DNA]</scope>
    <source>
        <strain evidence="2">JCM 18287</strain>
    </source>
</reference>
<evidence type="ECO:0008006" key="3">
    <source>
        <dbReference type="Google" id="ProtNLM"/>
    </source>
</evidence>
<protein>
    <recommendedName>
        <fullName evidence="3">DUF5017 domain-containing protein</fullName>
    </recommendedName>
</protein>
<comment type="caution">
    <text evidence="1">The sequence shown here is derived from an EMBL/GenBank/DDBJ whole genome shotgun (WGS) entry which is preliminary data.</text>
</comment>
<gene>
    <name evidence="1" type="ORF">GCM10023315_14230</name>
</gene>
<dbReference type="EMBL" id="BAABJK010000004">
    <property type="protein sequence ID" value="GAA4966168.1"/>
    <property type="molecule type" value="Genomic_DNA"/>
</dbReference>
<proteinExistence type="predicted"/>
<sequence>MKKIIYSITLTLAVAFVGCNPLEDLNEEIDANKVPISGDIEYVLTEDDYTDDIEDGGLGLRFPNFGSEDQAKELIPGLLTDKFPALKDNSSALVTYDLFFPKRDERSLIVYEVSDQDYDDLGHRFSNFDSPSEIFEFLEFKYPDPEDRVLVSLTYDYFAVGQTDTFNNGYLFVNGEWEMMFGFSDDEYRSLGFRFANFSSEDEAVEKIPALLNEKFKLENKSEGDIVGTMYKLFVTDVDDVDGDGRTDDRTTYSYVKYFILNGGVWTEYNNVISQQLQFGHDGTTWVPDNTIKYTLTGDDIALISSEFASIYEGPADNVGFFGSFDRRSSSGNYWTDDMLLEAFNVLLDTRDPNAVEGQKYILTFVVFTGSTGNETKAVIKEGGVWVYQ</sequence>
<evidence type="ECO:0000313" key="1">
    <source>
        <dbReference type="EMBL" id="GAA4966168.1"/>
    </source>
</evidence>
<accession>A0ABP9HB63</accession>
<evidence type="ECO:0000313" key="2">
    <source>
        <dbReference type="Proteomes" id="UP001501692"/>
    </source>
</evidence>